<dbReference type="GO" id="GO:0008270">
    <property type="term" value="F:zinc ion binding"/>
    <property type="evidence" value="ECO:0007669"/>
    <property type="project" value="UniProtKB-KW"/>
</dbReference>
<evidence type="ECO:0008006" key="9">
    <source>
        <dbReference type="Google" id="ProtNLM"/>
    </source>
</evidence>
<feature type="domain" description="PH" evidence="4">
    <location>
        <begin position="370"/>
        <end position="459"/>
    </location>
</feature>
<dbReference type="PANTHER" id="PTHR45899">
    <property type="entry name" value="RHO GTPASE ACTIVATING PROTEIN AT 15B, ISOFORM C"/>
    <property type="match status" value="1"/>
</dbReference>
<evidence type="ECO:0000313" key="8">
    <source>
        <dbReference type="Proteomes" id="UP000261380"/>
    </source>
</evidence>
<feature type="domain" description="SAM" evidence="5">
    <location>
        <begin position="10"/>
        <end position="61"/>
    </location>
</feature>
<dbReference type="GO" id="GO:0005737">
    <property type="term" value="C:cytoplasm"/>
    <property type="evidence" value="ECO:0007669"/>
    <property type="project" value="TreeGrafter"/>
</dbReference>
<dbReference type="SUPFAM" id="SSF50729">
    <property type="entry name" value="PH domain-like"/>
    <property type="match status" value="2"/>
</dbReference>
<dbReference type="InterPro" id="IPR037278">
    <property type="entry name" value="ARFGAP/RecO"/>
</dbReference>
<evidence type="ECO:0000259" key="4">
    <source>
        <dbReference type="PROSITE" id="PS50003"/>
    </source>
</evidence>
<evidence type="ECO:0000259" key="5">
    <source>
        <dbReference type="PROSITE" id="PS50105"/>
    </source>
</evidence>
<dbReference type="CDD" id="cd13254">
    <property type="entry name" value="PH2_ARAP"/>
    <property type="match status" value="1"/>
</dbReference>
<evidence type="ECO:0000259" key="6">
    <source>
        <dbReference type="PROSITE" id="PS50115"/>
    </source>
</evidence>
<evidence type="ECO:0000256" key="3">
    <source>
        <dbReference type="SAM" id="MobiDB-lite"/>
    </source>
</evidence>
<evidence type="ECO:0000313" key="7">
    <source>
        <dbReference type="Ensembl" id="ENSXCOP00000019455.1"/>
    </source>
</evidence>
<dbReference type="SUPFAM" id="SSF48350">
    <property type="entry name" value="GTPase activation domain, GAP"/>
    <property type="match status" value="1"/>
</dbReference>
<reference evidence="7" key="1">
    <citation type="submission" date="2025-08" db="UniProtKB">
        <authorList>
            <consortium name="Ensembl"/>
        </authorList>
    </citation>
    <scope>IDENTIFICATION</scope>
</reference>
<keyword evidence="8" id="KW-1185">Reference proteome</keyword>
<dbReference type="PANTHER" id="PTHR45899:SF4">
    <property type="entry name" value="ARF-GAP WITH RHO-GAP DOMAIN, ANK REPEAT AND PH DOMAIN-CONTAINING PROTEIN 3"/>
    <property type="match status" value="1"/>
</dbReference>
<protein>
    <recommendedName>
        <fullName evidence="9">ArfGAP with RhoGAP domain, ankyrin repeat and PH domain 3</fullName>
    </recommendedName>
</protein>
<feature type="domain" description="Arf-GAP" evidence="6">
    <location>
        <begin position="456"/>
        <end position="505"/>
    </location>
</feature>
<feature type="compositionally biased region" description="Polar residues" evidence="3">
    <location>
        <begin position="539"/>
        <end position="551"/>
    </location>
</feature>
<dbReference type="SUPFAM" id="SSF57863">
    <property type="entry name" value="ArfGap/RecO-like zinc finger"/>
    <property type="match status" value="1"/>
</dbReference>
<dbReference type="GO" id="GO:0005547">
    <property type="term" value="F:phosphatidylinositol-3,4,5-trisphosphate binding"/>
    <property type="evidence" value="ECO:0007669"/>
    <property type="project" value="TreeGrafter"/>
</dbReference>
<dbReference type="PROSITE" id="PS50105">
    <property type="entry name" value="SAM_DOMAIN"/>
    <property type="match status" value="1"/>
</dbReference>
<dbReference type="Pfam" id="PF01412">
    <property type="entry name" value="ArfGap"/>
    <property type="match status" value="1"/>
</dbReference>
<organism evidence="7 8">
    <name type="scientific">Xiphophorus couchianus</name>
    <name type="common">Monterrey platyfish</name>
    <dbReference type="NCBI Taxonomy" id="32473"/>
    <lineage>
        <taxon>Eukaryota</taxon>
        <taxon>Metazoa</taxon>
        <taxon>Chordata</taxon>
        <taxon>Craniata</taxon>
        <taxon>Vertebrata</taxon>
        <taxon>Euteleostomi</taxon>
        <taxon>Actinopterygii</taxon>
        <taxon>Neopterygii</taxon>
        <taxon>Teleostei</taxon>
        <taxon>Neoteleostei</taxon>
        <taxon>Acanthomorphata</taxon>
        <taxon>Ovalentaria</taxon>
        <taxon>Atherinomorphae</taxon>
        <taxon>Cyprinodontiformes</taxon>
        <taxon>Poeciliidae</taxon>
        <taxon>Poeciliinae</taxon>
        <taxon>Xiphophorus</taxon>
    </lineage>
</organism>
<keyword evidence="1" id="KW-0343">GTPase activation</keyword>
<dbReference type="InterPro" id="IPR008936">
    <property type="entry name" value="Rho_GTPase_activation_prot"/>
</dbReference>
<dbReference type="Pfam" id="PF07647">
    <property type="entry name" value="SAM_2"/>
    <property type="match status" value="1"/>
</dbReference>
<dbReference type="SMART" id="SM00454">
    <property type="entry name" value="SAM"/>
    <property type="match status" value="1"/>
</dbReference>
<dbReference type="SUPFAM" id="SSF47769">
    <property type="entry name" value="SAM/Pointed domain"/>
    <property type="match status" value="1"/>
</dbReference>
<dbReference type="Ensembl" id="ENSXCOT00000019695.1">
    <property type="protein sequence ID" value="ENSXCOP00000019455.1"/>
    <property type="gene ID" value="ENSXCOG00000014614.1"/>
</dbReference>
<sequence length="646" mass="71068">MATLDGSSAVETFLASIHLDRYLDTFRRAGLLLARDCVHLDHDALVSLGVAATGHRKRILRLTSQATPTDGRRPRQVGRTRPGRSLSLSDAAGSVPPVPPRLSRGPAASLTPPPSSAERQPLSSLPGLPGGLDGTRISGSSGSPGGGSMEMVSNEIYWGTNPSSAAPSGGRSYCSQQAAPPTPPRNPDRNQNLDRNRWVSRIHACYMRVLVRSDTDVGRDAPGFSAVGEAPPPLHCSSFPPEADDDLTISPYASYASLTERAPPIISGCLDKLSPQGNYVFQKRFVKFDGKNLMYFGSEKDVYPKGVIPLAAIQMARPAKDNKFEIVTSHRIFVFRTENETLRRRWVATLQEHVRDHQVFGRRRFGPGSHCQKHGALELKGTKSRVYAAINTDQIWLHKSEQCFRNGIGITVIEARGATIRDGKHRSFDLITPYKTFSFTAESDRDKRDWMEALQEAIAETLSDYEVAEKIWSNRSNRTCADCKAQNPDWASINLCVVICKNCAGRPTVNPDQQSCFPFRTSSEAFPVGPLQGDHPEPSSGQPDHSGRSHQPSLQVRVFTIISSFGGREQFSVLTHLVFIRVQKCADLNQMCTKNLSLLFAPSLFQTDGKGEHEVKIVEDLIDNYLDVFEVDRPAGEPEGNPVVLI</sequence>
<dbReference type="PROSITE" id="PS50003">
    <property type="entry name" value="PH_DOMAIN"/>
    <property type="match status" value="2"/>
</dbReference>
<dbReference type="SMART" id="SM00233">
    <property type="entry name" value="PH"/>
    <property type="match status" value="2"/>
</dbReference>
<proteinExistence type="predicted"/>
<dbReference type="GO" id="GO:0005096">
    <property type="term" value="F:GTPase activator activity"/>
    <property type="evidence" value="ECO:0007669"/>
    <property type="project" value="UniProtKB-KW"/>
</dbReference>
<keyword evidence="2" id="KW-0479">Metal-binding</keyword>
<dbReference type="InterPro" id="IPR001849">
    <property type="entry name" value="PH_domain"/>
</dbReference>
<keyword evidence="2" id="KW-0862">Zinc</keyword>
<evidence type="ECO:0000256" key="2">
    <source>
        <dbReference type="PROSITE-ProRule" id="PRU00288"/>
    </source>
</evidence>
<dbReference type="InterPro" id="IPR038508">
    <property type="entry name" value="ArfGAP_dom_sf"/>
</dbReference>
<dbReference type="Gene3D" id="1.10.150.50">
    <property type="entry name" value="Transcription Factor, Ets-1"/>
    <property type="match status" value="1"/>
</dbReference>
<dbReference type="Gene3D" id="1.10.220.150">
    <property type="entry name" value="Arf GTPase activating protein"/>
    <property type="match status" value="1"/>
</dbReference>
<dbReference type="InterPro" id="IPR052227">
    <property type="entry name" value="Arf-Rho-GAP_ANK-PH_domain"/>
</dbReference>
<dbReference type="AlphaFoldDB" id="A0A3B5M7J1"/>
<dbReference type="InterPro" id="IPR013761">
    <property type="entry name" value="SAM/pointed_sf"/>
</dbReference>
<dbReference type="GeneTree" id="ENSGT00940000158869"/>
<dbReference type="InterPro" id="IPR001164">
    <property type="entry name" value="ArfGAP_dom"/>
</dbReference>
<name>A0A3B5M7J1_9TELE</name>
<feature type="region of interest" description="Disordered" evidence="3">
    <location>
        <begin position="527"/>
        <end position="551"/>
    </location>
</feature>
<dbReference type="PROSITE" id="PS50115">
    <property type="entry name" value="ARFGAP"/>
    <property type="match status" value="1"/>
</dbReference>
<accession>A0A3B5M7J1</accession>
<dbReference type="Gene3D" id="1.10.555.10">
    <property type="entry name" value="Rho GTPase activation protein"/>
    <property type="match status" value="1"/>
</dbReference>
<feature type="region of interest" description="Disordered" evidence="3">
    <location>
        <begin position="62"/>
        <end position="193"/>
    </location>
</feature>
<dbReference type="Proteomes" id="UP000261380">
    <property type="component" value="Unplaced"/>
</dbReference>
<feature type="domain" description="PH" evidence="4">
    <location>
        <begin position="263"/>
        <end position="355"/>
    </location>
</feature>
<dbReference type="Pfam" id="PF00169">
    <property type="entry name" value="PH"/>
    <property type="match status" value="2"/>
</dbReference>
<evidence type="ECO:0000256" key="1">
    <source>
        <dbReference type="ARBA" id="ARBA00022468"/>
    </source>
</evidence>
<dbReference type="InterPro" id="IPR001660">
    <property type="entry name" value="SAM"/>
</dbReference>
<dbReference type="InterPro" id="IPR011993">
    <property type="entry name" value="PH-like_dom_sf"/>
</dbReference>
<reference evidence="7" key="2">
    <citation type="submission" date="2025-09" db="UniProtKB">
        <authorList>
            <consortium name="Ensembl"/>
        </authorList>
    </citation>
    <scope>IDENTIFICATION</scope>
</reference>
<dbReference type="Gene3D" id="2.30.29.30">
    <property type="entry name" value="Pleckstrin-homology domain (PH domain)/Phosphotyrosine-binding domain (PTB)"/>
    <property type="match status" value="2"/>
</dbReference>
<keyword evidence="2" id="KW-0863">Zinc-finger</keyword>